<dbReference type="Proteomes" id="UP000619536">
    <property type="component" value="Unassembled WGS sequence"/>
</dbReference>
<feature type="compositionally biased region" description="Low complexity" evidence="1">
    <location>
        <begin position="63"/>
        <end position="80"/>
    </location>
</feature>
<evidence type="ECO:0000313" key="2">
    <source>
        <dbReference type="EMBL" id="GGI14892.1"/>
    </source>
</evidence>
<protein>
    <recommendedName>
        <fullName evidence="4">Cytosolic protein</fullName>
    </recommendedName>
</protein>
<organism evidence="2 3">
    <name type="scientific">Galliscardovia ingluviei</name>
    <dbReference type="NCBI Taxonomy" id="1769422"/>
    <lineage>
        <taxon>Bacteria</taxon>
        <taxon>Bacillati</taxon>
        <taxon>Actinomycetota</taxon>
        <taxon>Actinomycetes</taxon>
        <taxon>Bifidobacteriales</taxon>
        <taxon>Bifidobacteriaceae</taxon>
        <taxon>Galliscardovia</taxon>
    </lineage>
</organism>
<name>A0A8J3AI36_9BIFI</name>
<sequence>MADLHIDEINESMRNLVLAGIGAVAAGAEQGQKVVEELVRKGEGVVKQSKVANTELSRHAKDAASNALHDASAAAHNTAQEAAQGAKDVVGDVMDAALKARLSLMSDEERENYVAKVGELAQQIVEERKARAEQEAAEAEAQAAEHADEEAQEAQASDTETAAE</sequence>
<dbReference type="Pfam" id="PF05597">
    <property type="entry name" value="Phasin"/>
    <property type="match status" value="1"/>
</dbReference>
<evidence type="ECO:0008006" key="4">
    <source>
        <dbReference type="Google" id="ProtNLM"/>
    </source>
</evidence>
<accession>A0A8J3AI36</accession>
<dbReference type="PANTHER" id="PTHR38664">
    <property type="entry name" value="SLR0058 PROTEIN"/>
    <property type="match status" value="1"/>
</dbReference>
<evidence type="ECO:0000313" key="3">
    <source>
        <dbReference type="Proteomes" id="UP000619536"/>
    </source>
</evidence>
<comment type="caution">
    <text evidence="2">The sequence shown here is derived from an EMBL/GenBank/DDBJ whole genome shotgun (WGS) entry which is preliminary data.</text>
</comment>
<reference evidence="2" key="1">
    <citation type="journal article" date="2014" name="Int. J. Syst. Evol. Microbiol.">
        <title>Complete genome sequence of Corynebacterium casei LMG S-19264T (=DSM 44701T), isolated from a smear-ripened cheese.</title>
        <authorList>
            <consortium name="US DOE Joint Genome Institute (JGI-PGF)"/>
            <person name="Walter F."/>
            <person name="Albersmeier A."/>
            <person name="Kalinowski J."/>
            <person name="Ruckert C."/>
        </authorList>
    </citation>
    <scope>NUCLEOTIDE SEQUENCE</scope>
    <source>
        <strain evidence="2">CCM 8606</strain>
    </source>
</reference>
<feature type="region of interest" description="Disordered" evidence="1">
    <location>
        <begin position="60"/>
        <end position="80"/>
    </location>
</feature>
<reference evidence="2" key="2">
    <citation type="submission" date="2020-09" db="EMBL/GenBank/DDBJ databases">
        <authorList>
            <person name="Sun Q."/>
            <person name="Sedlacek I."/>
        </authorList>
    </citation>
    <scope>NUCLEOTIDE SEQUENCE</scope>
    <source>
        <strain evidence="2">CCM 8606</strain>
    </source>
</reference>
<gene>
    <name evidence="2" type="ORF">GCM10007377_13190</name>
</gene>
<dbReference type="RefSeq" id="WP_188355477.1">
    <property type="nucleotide sequence ID" value="NZ_BMDH01000003.1"/>
</dbReference>
<proteinExistence type="predicted"/>
<evidence type="ECO:0000256" key="1">
    <source>
        <dbReference type="SAM" id="MobiDB-lite"/>
    </source>
</evidence>
<dbReference type="EMBL" id="BMDH01000003">
    <property type="protein sequence ID" value="GGI14892.1"/>
    <property type="molecule type" value="Genomic_DNA"/>
</dbReference>
<feature type="region of interest" description="Disordered" evidence="1">
    <location>
        <begin position="128"/>
        <end position="164"/>
    </location>
</feature>
<dbReference type="AlphaFoldDB" id="A0A8J3AI36"/>
<dbReference type="InterPro" id="IPR008769">
    <property type="entry name" value="PhaF_PhaI"/>
</dbReference>
<feature type="compositionally biased region" description="Low complexity" evidence="1">
    <location>
        <begin position="153"/>
        <end position="164"/>
    </location>
</feature>
<keyword evidence="3" id="KW-1185">Reference proteome</keyword>
<dbReference type="PANTHER" id="PTHR38664:SF1">
    <property type="entry name" value="SLR0058 PROTEIN"/>
    <property type="match status" value="1"/>
</dbReference>